<dbReference type="GO" id="GO:0004175">
    <property type="term" value="F:endopeptidase activity"/>
    <property type="evidence" value="ECO:0007669"/>
    <property type="project" value="UniProtKB-ARBA"/>
</dbReference>
<dbReference type="Pfam" id="PF02517">
    <property type="entry name" value="Rce1-like"/>
    <property type="match status" value="1"/>
</dbReference>
<feature type="domain" description="CAAX prenyl protease 2/Lysostaphin resistance protein A-like" evidence="2">
    <location>
        <begin position="75"/>
        <end position="172"/>
    </location>
</feature>
<keyword evidence="1" id="KW-1133">Transmembrane helix</keyword>
<gene>
    <name evidence="3" type="ORF">LPB3_08495</name>
</gene>
<organism evidence="3 4">
    <name type="scientific">Polaribacter vadi</name>
    <dbReference type="NCBI Taxonomy" id="1774273"/>
    <lineage>
        <taxon>Bacteria</taxon>
        <taxon>Pseudomonadati</taxon>
        <taxon>Bacteroidota</taxon>
        <taxon>Flavobacteriia</taxon>
        <taxon>Flavobacteriales</taxon>
        <taxon>Flavobacteriaceae</taxon>
    </lineage>
</organism>
<comment type="caution">
    <text evidence="3">The sequence shown here is derived from an EMBL/GenBank/DDBJ whole genome shotgun (WGS) entry which is preliminary data.</text>
</comment>
<keyword evidence="1" id="KW-0812">Transmembrane</keyword>
<dbReference type="EMBL" id="LSFM01000022">
    <property type="protein sequence ID" value="OBY64414.1"/>
    <property type="molecule type" value="Genomic_DNA"/>
</dbReference>
<evidence type="ECO:0000313" key="4">
    <source>
        <dbReference type="Proteomes" id="UP000092584"/>
    </source>
</evidence>
<dbReference type="InterPro" id="IPR003675">
    <property type="entry name" value="Rce1/LyrA-like_dom"/>
</dbReference>
<dbReference type="KEGG" id="pob:LPB03_04000"/>
<dbReference type="OrthoDB" id="847268at2"/>
<feature type="transmembrane region" description="Helical" evidence="1">
    <location>
        <begin position="73"/>
        <end position="94"/>
    </location>
</feature>
<proteinExistence type="predicted"/>
<keyword evidence="1" id="KW-0472">Membrane</keyword>
<accession>A0A1B8TXX8</accession>
<feature type="transmembrane region" description="Helical" evidence="1">
    <location>
        <begin position="132"/>
        <end position="152"/>
    </location>
</feature>
<dbReference type="Proteomes" id="UP000092584">
    <property type="component" value="Unassembled WGS sequence"/>
</dbReference>
<dbReference type="AlphaFoldDB" id="A0A1B8TXX8"/>
<keyword evidence="3" id="KW-0645">Protease</keyword>
<dbReference type="GO" id="GO:0080120">
    <property type="term" value="P:CAAX-box protein maturation"/>
    <property type="evidence" value="ECO:0007669"/>
    <property type="project" value="UniProtKB-ARBA"/>
</dbReference>
<feature type="transmembrane region" description="Helical" evidence="1">
    <location>
        <begin position="31"/>
        <end position="53"/>
    </location>
</feature>
<evidence type="ECO:0000259" key="2">
    <source>
        <dbReference type="Pfam" id="PF02517"/>
    </source>
</evidence>
<name>A0A1B8TXX8_9FLAO</name>
<feature type="transmembrane region" description="Helical" evidence="1">
    <location>
        <begin position="106"/>
        <end position="126"/>
    </location>
</feature>
<evidence type="ECO:0000313" key="3">
    <source>
        <dbReference type="EMBL" id="OBY64414.1"/>
    </source>
</evidence>
<keyword evidence="3" id="KW-0378">Hydrolase</keyword>
<dbReference type="GO" id="GO:0006508">
    <property type="term" value="P:proteolysis"/>
    <property type="evidence" value="ECO:0007669"/>
    <property type="project" value="UniProtKB-KW"/>
</dbReference>
<feature type="transmembrane region" description="Helical" evidence="1">
    <location>
        <begin position="159"/>
        <end position="179"/>
    </location>
</feature>
<sequence length="182" mass="21127">MKETFLNLINYLKNPILEKDNNKDLNYRFKIFFHILFISILTGIIITPIFALFEEMNWINMENHKVEEMFAGMNKLLIILTGAIIVPTIEEVIFRGPITTFKTPKSFKIGFYVLTLLFGFVHITNFDFTTSVLLLSPILVLPQLLVGGYFGYIRVRFGLQWSILLHGSYNCFFILLSFIPES</sequence>
<dbReference type="RefSeq" id="WP_065319162.1">
    <property type="nucleotide sequence ID" value="NZ_CP017477.1"/>
</dbReference>
<reference evidence="4" key="1">
    <citation type="submission" date="2016-02" db="EMBL/GenBank/DDBJ databases">
        <authorList>
            <person name="Shin S.-K."/>
            <person name="Yi H."/>
            <person name="Kim E."/>
        </authorList>
    </citation>
    <scope>NUCLEOTIDE SEQUENCE [LARGE SCALE GENOMIC DNA]</scope>
    <source>
        <strain evidence="4">LPB0003</strain>
    </source>
</reference>
<dbReference type="STRING" id="1774273.LPB03_04000"/>
<keyword evidence="4" id="KW-1185">Reference proteome</keyword>
<protein>
    <submittedName>
        <fullName evidence="3">CAAX protease</fullName>
    </submittedName>
</protein>
<evidence type="ECO:0000256" key="1">
    <source>
        <dbReference type="SAM" id="Phobius"/>
    </source>
</evidence>